<feature type="region of interest" description="Disordered" evidence="1">
    <location>
        <begin position="163"/>
        <end position="391"/>
    </location>
</feature>
<evidence type="ECO:0000256" key="1">
    <source>
        <dbReference type="SAM" id="MobiDB-lite"/>
    </source>
</evidence>
<feature type="region of interest" description="Disordered" evidence="1">
    <location>
        <begin position="1"/>
        <end position="109"/>
    </location>
</feature>
<organism evidence="2 3">
    <name type="scientific">Friedmanniomyces endolithicus</name>
    <dbReference type="NCBI Taxonomy" id="329885"/>
    <lineage>
        <taxon>Eukaryota</taxon>
        <taxon>Fungi</taxon>
        <taxon>Dikarya</taxon>
        <taxon>Ascomycota</taxon>
        <taxon>Pezizomycotina</taxon>
        <taxon>Dothideomycetes</taxon>
        <taxon>Dothideomycetidae</taxon>
        <taxon>Mycosphaerellales</taxon>
        <taxon>Teratosphaeriaceae</taxon>
        <taxon>Friedmanniomyces</taxon>
    </lineage>
</organism>
<comment type="caution">
    <text evidence="2">The sequence shown here is derived from an EMBL/GenBank/DDBJ whole genome shotgun (WGS) entry which is preliminary data.</text>
</comment>
<evidence type="ECO:0000313" key="2">
    <source>
        <dbReference type="EMBL" id="KAK0958133.1"/>
    </source>
</evidence>
<feature type="compositionally biased region" description="Polar residues" evidence="1">
    <location>
        <begin position="51"/>
        <end position="61"/>
    </location>
</feature>
<feature type="compositionally biased region" description="Basic and acidic residues" evidence="1">
    <location>
        <begin position="804"/>
        <end position="814"/>
    </location>
</feature>
<feature type="compositionally biased region" description="Low complexity" evidence="1">
    <location>
        <begin position="301"/>
        <end position="315"/>
    </location>
</feature>
<feature type="compositionally biased region" description="Basic and acidic residues" evidence="1">
    <location>
        <begin position="594"/>
        <end position="606"/>
    </location>
</feature>
<gene>
    <name evidence="2" type="ORF">LTR91_021477</name>
</gene>
<name>A0AAN6K4J1_9PEZI</name>
<feature type="compositionally biased region" description="Basic and acidic residues" evidence="1">
    <location>
        <begin position="197"/>
        <end position="208"/>
    </location>
</feature>
<feature type="region of interest" description="Disordered" evidence="1">
    <location>
        <begin position="415"/>
        <end position="459"/>
    </location>
</feature>
<feature type="compositionally biased region" description="Basic and acidic residues" evidence="1">
    <location>
        <begin position="443"/>
        <end position="454"/>
    </location>
</feature>
<reference evidence="2" key="1">
    <citation type="submission" date="2023-06" db="EMBL/GenBank/DDBJ databases">
        <title>Black Yeasts Isolated from many extreme environments.</title>
        <authorList>
            <person name="Coleine C."/>
            <person name="Stajich J.E."/>
            <person name="Selbmann L."/>
        </authorList>
    </citation>
    <scope>NUCLEOTIDE SEQUENCE</scope>
    <source>
        <strain evidence="2">CCFEE 5200</strain>
    </source>
</reference>
<dbReference type="Proteomes" id="UP001175353">
    <property type="component" value="Unassembled WGS sequence"/>
</dbReference>
<feature type="compositionally biased region" description="Low complexity" evidence="1">
    <location>
        <begin position="416"/>
        <end position="439"/>
    </location>
</feature>
<feature type="compositionally biased region" description="Basic and acidic residues" evidence="1">
    <location>
        <begin position="94"/>
        <end position="105"/>
    </location>
</feature>
<protein>
    <submittedName>
        <fullName evidence="2">Uncharacterized protein</fullName>
    </submittedName>
</protein>
<dbReference type="AlphaFoldDB" id="A0AAN6K4J1"/>
<dbReference type="EMBL" id="JAUJLE010000384">
    <property type="protein sequence ID" value="KAK0958133.1"/>
    <property type="molecule type" value="Genomic_DNA"/>
</dbReference>
<feature type="compositionally biased region" description="Polar residues" evidence="1">
    <location>
        <begin position="574"/>
        <end position="584"/>
    </location>
</feature>
<proteinExistence type="predicted"/>
<accession>A0AAN6K4J1</accession>
<keyword evidence="3" id="KW-1185">Reference proteome</keyword>
<evidence type="ECO:0000313" key="3">
    <source>
        <dbReference type="Proteomes" id="UP001175353"/>
    </source>
</evidence>
<feature type="compositionally biased region" description="Polar residues" evidence="1">
    <location>
        <begin position="377"/>
        <end position="391"/>
    </location>
</feature>
<sequence length="814" mass="87812">MAVDEDAASENAPSNLAAGRTASERPLRALVIVPSARTTTTSSTARPRTSQGLSAKSNNRRSYQDAVPALPAIPARFLQSGRPASVSGPPTSPRFRETRPRESSRGADFIADAGLRVEELGASGDGERTLTYEDWRRSWKINNGLSDARDSRTYDHNSATLLNAKTRRKSLPPIPSHHAERLSRIRGRVQDATGTEDMSRRSRAKEEDLFMELAQDNDQGSEVRPPSRGERAASRLSQSGKRRSLPAGAVLTSSAERRPKSSGNAFPRPSSRLSGFPSDLQRHVDHYRQPPGRALVPLEDVSSISGRSVSGRQSRFASAQDSGPMPSRLAERMRSPDLPSFGRRRPSYGAPQASRHGPLPARGQRPEDGSPVDVSESKNSLPDSASVESTTDTVWDELDDLKTRIKKLELTGKLPVSSSAAVSGDSSDRPPTATTAPTTIESSPKHERKPEADVKQASAEGAVGGQIAANIHPLLHAALTKAKSLLSGPLYRSLEATASDALQLAAMTGGAGPQGTTFSAASIINGVTVSDRHVRRKVDTMCRNLTDLTLALCEGKHEVPSVTASPMALEPLKSTPSIRYSRSNIGRGDSPARTGERPMSRLEARRTSILGVPPAESVGGNSRRGSAEEASASEHENTPSHAPPQLRRVSRHSSRLLSTRMTRYDDASGDEDPTIRPPSRAMTDVGNLRSKAIAQRERISPGQPIESPSLRSGGPATRRANASAFESNREQSRVMSLNSDAGRRRWTKEATPPVMEEEMGESGEYQPSSQPRRRITSLGQFGTRRTAAADVPGRATSLSQRRHVVVETKQTRDD</sequence>
<feature type="region of interest" description="Disordered" evidence="1">
    <location>
        <begin position="573"/>
        <end position="814"/>
    </location>
</feature>
<feature type="compositionally biased region" description="Low complexity" evidence="1">
    <location>
        <begin position="34"/>
        <end position="50"/>
    </location>
</feature>